<proteinExistence type="inferred from homology"/>
<evidence type="ECO:0000259" key="6">
    <source>
        <dbReference type="PROSITE" id="PS51935"/>
    </source>
</evidence>
<protein>
    <submittedName>
        <fullName evidence="7">C40 family peptidase</fullName>
    </submittedName>
</protein>
<dbReference type="Gene3D" id="3.90.1720.10">
    <property type="entry name" value="endopeptidase domain like (from Nostoc punctiforme)"/>
    <property type="match status" value="1"/>
</dbReference>
<dbReference type="PROSITE" id="PS51935">
    <property type="entry name" value="NLPC_P60"/>
    <property type="match status" value="1"/>
</dbReference>
<evidence type="ECO:0000313" key="7">
    <source>
        <dbReference type="EMBL" id="MFC4910419.1"/>
    </source>
</evidence>
<dbReference type="PANTHER" id="PTHR47053:SF1">
    <property type="entry name" value="MUREIN DD-ENDOPEPTIDASE MEPH-RELATED"/>
    <property type="match status" value="1"/>
</dbReference>
<keyword evidence="3" id="KW-0378">Hydrolase</keyword>
<feature type="region of interest" description="Disordered" evidence="5">
    <location>
        <begin position="123"/>
        <end position="234"/>
    </location>
</feature>
<dbReference type="RefSeq" id="WP_378258759.1">
    <property type="nucleotide sequence ID" value="NZ_JBHSIT010000007.1"/>
</dbReference>
<reference evidence="8" key="1">
    <citation type="journal article" date="2019" name="Int. J. Syst. Evol. Microbiol.">
        <title>The Global Catalogue of Microorganisms (GCM) 10K type strain sequencing project: providing services to taxonomists for standard genome sequencing and annotation.</title>
        <authorList>
            <consortium name="The Broad Institute Genomics Platform"/>
            <consortium name="The Broad Institute Genome Sequencing Center for Infectious Disease"/>
            <person name="Wu L."/>
            <person name="Ma J."/>
        </authorList>
    </citation>
    <scope>NUCLEOTIDE SEQUENCE [LARGE SCALE GENOMIC DNA]</scope>
    <source>
        <strain evidence="8">KLKA75</strain>
    </source>
</reference>
<evidence type="ECO:0000256" key="1">
    <source>
        <dbReference type="ARBA" id="ARBA00007074"/>
    </source>
</evidence>
<gene>
    <name evidence="7" type="ORF">ACFPCY_24110</name>
</gene>
<comment type="similarity">
    <text evidence="1">Belongs to the peptidase C40 family.</text>
</comment>
<feature type="domain" description="NlpC/P60" evidence="6">
    <location>
        <begin position="5"/>
        <end position="123"/>
    </location>
</feature>
<sequence>MRRWQARAEQAVRFATWQIGRPYVWGGSGPRGFDCSGLTQQAWRHAGVKLPRVAADQYRVTRPHVPINRLRPGDLVFFHGLGHVGIYAGKGLFIHSPHTGRTVTFERLRGWYRANYVGAARPGWVPLPHLPPAPPAGADSDANPAAQPAAQPTEQHAGPPAEQQAAQPAAKHDAQHDAPSAAPSDASSAEQPAAQTAAEPAGQATAQSTARPASEPAAQSGPPPEASPKDSAQN</sequence>
<keyword evidence="2" id="KW-0645">Protease</keyword>
<dbReference type="InterPro" id="IPR000064">
    <property type="entry name" value="NLP_P60_dom"/>
</dbReference>
<evidence type="ECO:0000313" key="8">
    <source>
        <dbReference type="Proteomes" id="UP001595872"/>
    </source>
</evidence>
<dbReference type="InterPro" id="IPR038765">
    <property type="entry name" value="Papain-like_cys_pep_sf"/>
</dbReference>
<dbReference type="SUPFAM" id="SSF54001">
    <property type="entry name" value="Cysteine proteinases"/>
    <property type="match status" value="1"/>
</dbReference>
<dbReference type="InterPro" id="IPR051202">
    <property type="entry name" value="Peptidase_C40"/>
</dbReference>
<organism evidence="7 8">
    <name type="scientific">Actinomadura gamaensis</name>
    <dbReference type="NCBI Taxonomy" id="1763541"/>
    <lineage>
        <taxon>Bacteria</taxon>
        <taxon>Bacillati</taxon>
        <taxon>Actinomycetota</taxon>
        <taxon>Actinomycetes</taxon>
        <taxon>Streptosporangiales</taxon>
        <taxon>Thermomonosporaceae</taxon>
        <taxon>Actinomadura</taxon>
    </lineage>
</organism>
<comment type="caution">
    <text evidence="7">The sequence shown here is derived from an EMBL/GenBank/DDBJ whole genome shotgun (WGS) entry which is preliminary data.</text>
</comment>
<dbReference type="EMBL" id="JBHSIT010000007">
    <property type="protein sequence ID" value="MFC4910419.1"/>
    <property type="molecule type" value="Genomic_DNA"/>
</dbReference>
<accession>A0ABV9U2I8</accession>
<dbReference type="PANTHER" id="PTHR47053">
    <property type="entry name" value="MUREIN DD-ENDOPEPTIDASE MEPH-RELATED"/>
    <property type="match status" value="1"/>
</dbReference>
<name>A0ABV9U2I8_9ACTN</name>
<evidence type="ECO:0000256" key="5">
    <source>
        <dbReference type="SAM" id="MobiDB-lite"/>
    </source>
</evidence>
<feature type="compositionally biased region" description="Low complexity" evidence="5">
    <location>
        <begin position="177"/>
        <end position="207"/>
    </location>
</feature>
<keyword evidence="4" id="KW-0788">Thiol protease</keyword>
<dbReference type="Proteomes" id="UP001595872">
    <property type="component" value="Unassembled WGS sequence"/>
</dbReference>
<feature type="compositionally biased region" description="Low complexity" evidence="5">
    <location>
        <begin position="136"/>
        <end position="169"/>
    </location>
</feature>
<evidence type="ECO:0000256" key="4">
    <source>
        <dbReference type="ARBA" id="ARBA00022807"/>
    </source>
</evidence>
<evidence type="ECO:0000256" key="3">
    <source>
        <dbReference type="ARBA" id="ARBA00022801"/>
    </source>
</evidence>
<keyword evidence="8" id="KW-1185">Reference proteome</keyword>
<dbReference type="Pfam" id="PF00877">
    <property type="entry name" value="NLPC_P60"/>
    <property type="match status" value="1"/>
</dbReference>
<evidence type="ECO:0000256" key="2">
    <source>
        <dbReference type="ARBA" id="ARBA00022670"/>
    </source>
</evidence>